<dbReference type="SUPFAM" id="SSF46689">
    <property type="entry name" value="Homeodomain-like"/>
    <property type="match status" value="1"/>
</dbReference>
<keyword evidence="7" id="KW-1185">Reference proteome</keyword>
<dbReference type="Proteomes" id="UP000636960">
    <property type="component" value="Unassembled WGS sequence"/>
</dbReference>
<proteinExistence type="predicted"/>
<feature type="region of interest" description="Disordered" evidence="4">
    <location>
        <begin position="193"/>
        <end position="221"/>
    </location>
</feature>
<accession>A0A919MWX7</accession>
<gene>
    <name evidence="6" type="ORF">Ari01nite_25850</name>
</gene>
<evidence type="ECO:0000313" key="7">
    <source>
        <dbReference type="Proteomes" id="UP000636960"/>
    </source>
</evidence>
<dbReference type="InterPro" id="IPR009057">
    <property type="entry name" value="Homeodomain-like_sf"/>
</dbReference>
<keyword evidence="2" id="KW-0238">DNA-binding</keyword>
<evidence type="ECO:0000313" key="6">
    <source>
        <dbReference type="EMBL" id="GIE95120.1"/>
    </source>
</evidence>
<dbReference type="EMBL" id="BOMV01000024">
    <property type="protein sequence ID" value="GIE95120.1"/>
    <property type="molecule type" value="Genomic_DNA"/>
</dbReference>
<dbReference type="PROSITE" id="PS01124">
    <property type="entry name" value="HTH_ARAC_FAMILY_2"/>
    <property type="match status" value="1"/>
</dbReference>
<keyword evidence="3" id="KW-0804">Transcription</keyword>
<dbReference type="RefSeq" id="WP_239162706.1">
    <property type="nucleotide sequence ID" value="NZ_BOMV01000024.1"/>
</dbReference>
<dbReference type="Pfam" id="PF20240">
    <property type="entry name" value="DUF6597"/>
    <property type="match status" value="1"/>
</dbReference>
<dbReference type="InterPro" id="IPR050204">
    <property type="entry name" value="AraC_XylS_family_regulators"/>
</dbReference>
<comment type="caution">
    <text evidence="6">The sequence shown here is derived from an EMBL/GenBank/DDBJ whole genome shotgun (WGS) entry which is preliminary data.</text>
</comment>
<feature type="domain" description="HTH araC/xylS-type" evidence="5">
    <location>
        <begin position="222"/>
        <end position="320"/>
    </location>
</feature>
<evidence type="ECO:0000256" key="1">
    <source>
        <dbReference type="ARBA" id="ARBA00023015"/>
    </source>
</evidence>
<dbReference type="InterPro" id="IPR046532">
    <property type="entry name" value="DUF6597"/>
</dbReference>
<dbReference type="PANTHER" id="PTHR46796:SF15">
    <property type="entry name" value="BLL1074 PROTEIN"/>
    <property type="match status" value="1"/>
</dbReference>
<dbReference type="Pfam" id="PF12833">
    <property type="entry name" value="HTH_18"/>
    <property type="match status" value="1"/>
</dbReference>
<dbReference type="PANTHER" id="PTHR46796">
    <property type="entry name" value="HTH-TYPE TRANSCRIPTIONAL ACTIVATOR RHAS-RELATED"/>
    <property type="match status" value="1"/>
</dbReference>
<dbReference type="SMART" id="SM00342">
    <property type="entry name" value="HTH_ARAC"/>
    <property type="match status" value="1"/>
</dbReference>
<feature type="compositionally biased region" description="Basic and acidic residues" evidence="4">
    <location>
        <begin position="199"/>
        <end position="209"/>
    </location>
</feature>
<dbReference type="GO" id="GO:0043565">
    <property type="term" value="F:sequence-specific DNA binding"/>
    <property type="evidence" value="ECO:0007669"/>
    <property type="project" value="InterPro"/>
</dbReference>
<dbReference type="InterPro" id="IPR018060">
    <property type="entry name" value="HTH_AraC"/>
</dbReference>
<name>A0A919MWX7_9ACTN</name>
<organism evidence="6 7">
    <name type="scientific">Paractinoplanes rishiriensis</name>
    <dbReference type="NCBI Taxonomy" id="1050105"/>
    <lineage>
        <taxon>Bacteria</taxon>
        <taxon>Bacillati</taxon>
        <taxon>Actinomycetota</taxon>
        <taxon>Actinomycetes</taxon>
        <taxon>Micromonosporales</taxon>
        <taxon>Micromonosporaceae</taxon>
        <taxon>Paractinoplanes</taxon>
    </lineage>
</organism>
<reference evidence="6" key="1">
    <citation type="submission" date="2021-01" db="EMBL/GenBank/DDBJ databases">
        <title>Whole genome shotgun sequence of Actinoplanes rishiriensis NBRC 108556.</title>
        <authorList>
            <person name="Komaki H."/>
            <person name="Tamura T."/>
        </authorList>
    </citation>
    <scope>NUCLEOTIDE SEQUENCE</scope>
    <source>
        <strain evidence="6">NBRC 108556</strain>
    </source>
</reference>
<protein>
    <recommendedName>
        <fullName evidence="5">HTH araC/xylS-type domain-containing protein</fullName>
    </recommendedName>
</protein>
<evidence type="ECO:0000256" key="4">
    <source>
        <dbReference type="SAM" id="MobiDB-lite"/>
    </source>
</evidence>
<evidence type="ECO:0000259" key="5">
    <source>
        <dbReference type="PROSITE" id="PS01124"/>
    </source>
</evidence>
<evidence type="ECO:0000256" key="3">
    <source>
        <dbReference type="ARBA" id="ARBA00023163"/>
    </source>
</evidence>
<dbReference type="GO" id="GO:0003700">
    <property type="term" value="F:DNA-binding transcription factor activity"/>
    <property type="evidence" value="ECO:0007669"/>
    <property type="project" value="InterPro"/>
</dbReference>
<sequence length="329" mass="35173">MIHSVPTRPQTVACETATRAPHPALQRYVVGYGAFRSGTRHALAHRLLPFGLVTLILDPDEELLATGARPRMTEAGPTRWGSGVTVALTPAGVPALLGIPMSELTGQTVPLTDLPAPRATDLTEPRTAGLTRPRATILTGPRATGLTKPRATILTGRRAVELADRLAAAPDWSARFTMLDDLLTGALFPGAHLAGTRTGSREPQPEPRAPHPGGRRLGPDPATLAAWRLLHRSRGRLRVGAVATEVGVPRRQLERAFRQHFGMSPGAVQRVARFQRAADLIGLGVPLAAVAARSGYADQSHLSRETRDLAGWTPGELRAIVQYREMAAA</sequence>
<dbReference type="AlphaFoldDB" id="A0A919MWX7"/>
<evidence type="ECO:0000256" key="2">
    <source>
        <dbReference type="ARBA" id="ARBA00023125"/>
    </source>
</evidence>
<dbReference type="Gene3D" id="1.10.10.60">
    <property type="entry name" value="Homeodomain-like"/>
    <property type="match status" value="1"/>
</dbReference>
<keyword evidence="1" id="KW-0805">Transcription regulation</keyword>